<dbReference type="PROSITE" id="PS51186">
    <property type="entry name" value="GNAT"/>
    <property type="match status" value="1"/>
</dbReference>
<dbReference type="EMBL" id="MSKL01000008">
    <property type="protein sequence ID" value="OLO50280.1"/>
    <property type="molecule type" value="Genomic_DNA"/>
</dbReference>
<keyword evidence="1 4" id="KW-0808">Transferase</keyword>
<dbReference type="AlphaFoldDB" id="A0A1Q8VQB1"/>
<dbReference type="InterPro" id="IPR050832">
    <property type="entry name" value="Bact_Acetyltransf"/>
</dbReference>
<keyword evidence="2" id="KW-0012">Acyltransferase</keyword>
<gene>
    <name evidence="4" type="ORF">BKH28_03820</name>
</gene>
<evidence type="ECO:0000313" key="4">
    <source>
        <dbReference type="EMBL" id="OLO50280.1"/>
    </source>
</evidence>
<organism evidence="4 5">
    <name type="scientific">Actinomyces oris</name>
    <dbReference type="NCBI Taxonomy" id="544580"/>
    <lineage>
        <taxon>Bacteria</taxon>
        <taxon>Bacillati</taxon>
        <taxon>Actinomycetota</taxon>
        <taxon>Actinomycetes</taxon>
        <taxon>Actinomycetales</taxon>
        <taxon>Actinomycetaceae</taxon>
        <taxon>Actinomyces</taxon>
    </lineage>
</organism>
<dbReference type="Pfam" id="PF00583">
    <property type="entry name" value="Acetyltransf_1"/>
    <property type="match status" value="1"/>
</dbReference>
<sequence>MRHRSHSAAEPYAEEPHVHVRTAGTADAPCIGRLLFDFNTEFDAPTPSVQELTSRFQTMLTRQDVLVLLAEDSSADQPRAVGFAYLTLRPTPYSDGPVAELEDLYVQPECRSRGIGSRLLGQAREQVRLCSALEMRLGVDEADTDARRFYERHGFRNVEPGEASRMLCYVSDPQPLRRT</sequence>
<dbReference type="RefSeq" id="WP_075417558.1">
    <property type="nucleotide sequence ID" value="NZ_MSKL01000008.1"/>
</dbReference>
<dbReference type="PANTHER" id="PTHR43877">
    <property type="entry name" value="AMINOALKYLPHOSPHONATE N-ACETYLTRANSFERASE-RELATED-RELATED"/>
    <property type="match status" value="1"/>
</dbReference>
<evidence type="ECO:0000313" key="5">
    <source>
        <dbReference type="Proteomes" id="UP000186394"/>
    </source>
</evidence>
<protein>
    <submittedName>
        <fullName evidence="4">GNAT family N-acetyltransferase</fullName>
    </submittedName>
</protein>
<name>A0A1Q8VQB1_9ACTO</name>
<dbReference type="CDD" id="cd04301">
    <property type="entry name" value="NAT_SF"/>
    <property type="match status" value="1"/>
</dbReference>
<dbReference type="InterPro" id="IPR016181">
    <property type="entry name" value="Acyl_CoA_acyltransferase"/>
</dbReference>
<comment type="caution">
    <text evidence="4">The sequence shown here is derived from an EMBL/GenBank/DDBJ whole genome shotgun (WGS) entry which is preliminary data.</text>
</comment>
<proteinExistence type="predicted"/>
<accession>A0A1Q8VQB1</accession>
<dbReference type="Proteomes" id="UP000186394">
    <property type="component" value="Unassembled WGS sequence"/>
</dbReference>
<reference evidence="4 5" key="1">
    <citation type="submission" date="2016-12" db="EMBL/GenBank/DDBJ databases">
        <title>Genomic comparison of strains in the 'Actinomyces naeslundii' group.</title>
        <authorList>
            <person name="Mughal S.R."/>
            <person name="Do T."/>
            <person name="Gilbert S.C."/>
            <person name="Witherden E.A."/>
            <person name="Didelot X."/>
            <person name="Beighton D."/>
        </authorList>
    </citation>
    <scope>NUCLEOTIDE SEQUENCE [LARGE SCALE GENOMIC DNA]</scope>
    <source>
        <strain evidence="4 5">P6N</strain>
    </source>
</reference>
<evidence type="ECO:0000256" key="1">
    <source>
        <dbReference type="ARBA" id="ARBA00022679"/>
    </source>
</evidence>
<evidence type="ECO:0000259" key="3">
    <source>
        <dbReference type="PROSITE" id="PS51186"/>
    </source>
</evidence>
<dbReference type="GO" id="GO:0016747">
    <property type="term" value="F:acyltransferase activity, transferring groups other than amino-acyl groups"/>
    <property type="evidence" value="ECO:0007669"/>
    <property type="project" value="InterPro"/>
</dbReference>
<dbReference type="Gene3D" id="3.40.630.30">
    <property type="match status" value="1"/>
</dbReference>
<dbReference type="OrthoDB" id="9805924at2"/>
<evidence type="ECO:0000256" key="2">
    <source>
        <dbReference type="ARBA" id="ARBA00023315"/>
    </source>
</evidence>
<dbReference type="InterPro" id="IPR000182">
    <property type="entry name" value="GNAT_dom"/>
</dbReference>
<dbReference type="SUPFAM" id="SSF55729">
    <property type="entry name" value="Acyl-CoA N-acyltransferases (Nat)"/>
    <property type="match status" value="1"/>
</dbReference>
<dbReference type="PANTHER" id="PTHR43877:SF1">
    <property type="entry name" value="ACETYLTRANSFERASE"/>
    <property type="match status" value="1"/>
</dbReference>
<feature type="domain" description="N-acetyltransferase" evidence="3">
    <location>
        <begin position="18"/>
        <end position="179"/>
    </location>
</feature>